<dbReference type="RefSeq" id="WP_101756187.1">
    <property type="nucleotide sequence ID" value="NZ_CP136962.1"/>
</dbReference>
<keyword evidence="2" id="KW-1185">Reference proteome</keyword>
<dbReference type="EMBL" id="CP136962">
    <property type="protein sequence ID" value="WOS97988.1"/>
    <property type="molecule type" value="Genomic_DNA"/>
</dbReference>
<organism evidence="1 2">
    <name type="scientific">Neisseria perflava</name>
    <dbReference type="NCBI Taxonomy" id="33053"/>
    <lineage>
        <taxon>Bacteria</taxon>
        <taxon>Pseudomonadati</taxon>
        <taxon>Pseudomonadota</taxon>
        <taxon>Betaproteobacteria</taxon>
        <taxon>Neisseriales</taxon>
        <taxon>Neisseriaceae</taxon>
        <taxon>Neisseria</taxon>
    </lineage>
</organism>
<evidence type="ECO:0000313" key="1">
    <source>
        <dbReference type="EMBL" id="WOS97988.1"/>
    </source>
</evidence>
<reference evidence="1 2" key="2">
    <citation type="submission" date="2023-10" db="EMBL/GenBank/DDBJ databases">
        <authorList>
            <person name="Choi B."/>
        </authorList>
    </citation>
    <scope>NUCLEOTIDE SEQUENCE [LARGE SCALE GENOMIC DNA]</scope>
    <source>
        <strain evidence="1 2">UMB0023</strain>
    </source>
</reference>
<proteinExistence type="predicted"/>
<sequence>MDEKKIDFLLYSVPENVDYTTIPEELDLEDVPQERIDGLIELLSNENEVLQFDSARLLAHWGIDEGFDTLVLMFEKGETEGMIDHRLHGYDDTDRHILSAFISYWASKADQSQQKGDDARQKIFPPVVRIIRKASSADFSISELFWLVTKMQFMEYVPLVKEYLQHIIDYPSKRYWEIHDTVKSLLEIEPQFIHDLLESKHKKLSDFGL</sequence>
<accession>A0A9X7F6T8</accession>
<name>A0A9X7F6T8_NEIPE</name>
<evidence type="ECO:0000313" key="2">
    <source>
        <dbReference type="Proteomes" id="UP000234781"/>
    </source>
</evidence>
<dbReference type="AlphaFoldDB" id="A0A9X7F6T8"/>
<dbReference type="Proteomes" id="UP000234781">
    <property type="component" value="Chromosome"/>
</dbReference>
<gene>
    <name evidence="1" type="ORF">CYJ98_010590</name>
</gene>
<protein>
    <submittedName>
        <fullName evidence="1">Uncharacterized protein</fullName>
    </submittedName>
</protein>
<reference evidence="2" key="1">
    <citation type="submission" date="2017-12" db="EMBL/GenBank/DDBJ databases">
        <title>Phylogenetic diversity of female urinary microbiome.</title>
        <authorList>
            <person name="Thomas-White K."/>
            <person name="Wolfe A.J."/>
        </authorList>
    </citation>
    <scope>NUCLEOTIDE SEQUENCE [LARGE SCALE GENOMIC DNA]</scope>
    <source>
        <strain evidence="2">UMB0023</strain>
    </source>
</reference>